<dbReference type="InParanoid" id="A0A6J2RMF7"/>
<dbReference type="AlphaFoldDB" id="A0A6J2RMF7"/>
<keyword evidence="1" id="KW-0175">Coiled coil</keyword>
<dbReference type="Proteomes" id="UP000504630">
    <property type="component" value="Chromosome 18"/>
</dbReference>
<accession>A0A6J2RMF7</accession>
<name>A0A6J2RMF7_COTGO</name>
<dbReference type="Gene3D" id="3.30.70.1820">
    <property type="entry name" value="L1 transposable element, RRM domain"/>
    <property type="match status" value="1"/>
</dbReference>
<sequence>MLTAIEGMRKEIRACSEPMAEAEVRISSTEDDVISLQDKVNTLEVKNTKLEDKVEDLEARSRLSNLRVVNLPEDAERGDACAFLDKWIPDVLVLAPLNSKCILERAHRIGQRRDANAPPRTLIMQFLNYKDRMVVTKAARAKQQILFKDQQVRFYPDLAAGVHKRQKMFDNVRQKLRILGIRYGMLLPARLLVTYKDKSHTFENPSAVENFIERIAREEGRNLWLRPAKGLIWANCVQEIISPSFTWLHVLLSPRRAAFRTLNVTVELALIG</sequence>
<dbReference type="GeneID" id="115023950"/>
<evidence type="ECO:0000313" key="2">
    <source>
        <dbReference type="Proteomes" id="UP000504630"/>
    </source>
</evidence>
<feature type="coiled-coil region" evidence="1">
    <location>
        <begin position="19"/>
        <end position="67"/>
    </location>
</feature>
<protein>
    <submittedName>
        <fullName evidence="3">Uncharacterized protein LOC115023950</fullName>
    </submittedName>
</protein>
<dbReference type="PANTHER" id="PTHR11505">
    <property type="entry name" value="L1 TRANSPOSABLE ELEMENT-RELATED"/>
    <property type="match status" value="1"/>
</dbReference>
<evidence type="ECO:0000313" key="3">
    <source>
        <dbReference type="RefSeq" id="XP_029311179.1"/>
    </source>
</evidence>
<gene>
    <name evidence="3" type="primary">LOC115023950</name>
</gene>
<reference evidence="3" key="1">
    <citation type="submission" date="2025-08" db="UniProtKB">
        <authorList>
            <consortium name="RefSeq"/>
        </authorList>
    </citation>
    <scope>IDENTIFICATION</scope>
</reference>
<dbReference type="OrthoDB" id="10059413at2759"/>
<dbReference type="RefSeq" id="XP_029311179.1">
    <property type="nucleotide sequence ID" value="XM_029455319.1"/>
</dbReference>
<dbReference type="KEGG" id="cgob:115023950"/>
<dbReference type="Gene3D" id="1.20.5.340">
    <property type="match status" value="1"/>
</dbReference>
<organism evidence="2 3">
    <name type="scientific">Cottoperca gobio</name>
    <name type="common">Frogmouth</name>
    <name type="synonym">Aphritis gobio</name>
    <dbReference type="NCBI Taxonomy" id="56716"/>
    <lineage>
        <taxon>Eukaryota</taxon>
        <taxon>Metazoa</taxon>
        <taxon>Chordata</taxon>
        <taxon>Craniata</taxon>
        <taxon>Vertebrata</taxon>
        <taxon>Euteleostomi</taxon>
        <taxon>Actinopterygii</taxon>
        <taxon>Neopterygii</taxon>
        <taxon>Teleostei</taxon>
        <taxon>Neoteleostei</taxon>
        <taxon>Acanthomorphata</taxon>
        <taxon>Eupercaria</taxon>
        <taxon>Perciformes</taxon>
        <taxon>Notothenioidei</taxon>
        <taxon>Bovichtidae</taxon>
        <taxon>Cottoperca</taxon>
    </lineage>
</organism>
<evidence type="ECO:0000256" key="1">
    <source>
        <dbReference type="SAM" id="Coils"/>
    </source>
</evidence>
<proteinExistence type="predicted"/>
<keyword evidence="2" id="KW-1185">Reference proteome</keyword>
<dbReference type="FunFam" id="3.30.70.1820:FF:000004">
    <property type="entry name" value="Uncharacterized protein"/>
    <property type="match status" value="1"/>
</dbReference>
<dbReference type="InterPro" id="IPR004244">
    <property type="entry name" value="Transposase_22"/>
</dbReference>